<sequence>MSHHHTDQHAPGHRHDDDDARQFFTQEFWEDRYRAGNAWSGDPNPVLVQYATPLDPGTALDVGSGEGADAIWLAARGWRVTGADWSSTGLESSARTAAAAGADIADRITWRQADVRSWDPAPERYDLVSAQFMHLPRAELHALHRRLAAAVRPGGTLLVVSHHPDDRDPSVGRPGSADLFATGEEMAAVLDPAEWAVIEATAPERVGPDPEGRETVVRDAVLRAVRHD</sequence>
<protein>
    <submittedName>
        <fullName evidence="4">Class I SAM-dependent methyltransferase</fullName>
        <ecNumber evidence="4">2.1.-.-</ecNumber>
    </submittedName>
</protein>
<dbReference type="GO" id="GO:0008168">
    <property type="term" value="F:methyltransferase activity"/>
    <property type="evidence" value="ECO:0007669"/>
    <property type="project" value="UniProtKB-KW"/>
</dbReference>
<organism evidence="4 5">
    <name type="scientific">Streptomyces durocortorensis</name>
    <dbReference type="NCBI Taxonomy" id="2811104"/>
    <lineage>
        <taxon>Bacteria</taxon>
        <taxon>Bacillati</taxon>
        <taxon>Actinomycetota</taxon>
        <taxon>Actinomycetes</taxon>
        <taxon>Kitasatosporales</taxon>
        <taxon>Streptomycetaceae</taxon>
        <taxon>Streptomyces</taxon>
    </lineage>
</organism>
<dbReference type="Gene3D" id="3.40.50.150">
    <property type="entry name" value="Vaccinia Virus protein VP39"/>
    <property type="match status" value="1"/>
</dbReference>
<proteinExistence type="predicted"/>
<dbReference type="GO" id="GO:0032259">
    <property type="term" value="P:methylation"/>
    <property type="evidence" value="ECO:0007669"/>
    <property type="project" value="UniProtKB-KW"/>
</dbReference>
<keyword evidence="5" id="KW-1185">Reference proteome</keyword>
<name>A0ABY9VUJ9_9ACTN</name>
<gene>
    <name evidence="4" type="ORF">RI138_00655</name>
</gene>
<evidence type="ECO:0000259" key="3">
    <source>
        <dbReference type="Pfam" id="PF13649"/>
    </source>
</evidence>
<dbReference type="Proteomes" id="UP001303236">
    <property type="component" value="Chromosome"/>
</dbReference>
<reference evidence="4 5" key="1">
    <citation type="submission" date="2023-09" db="EMBL/GenBank/DDBJ databases">
        <title>Genome completion map analysis of the actinomycetes C11-1.</title>
        <authorList>
            <person name="Qin P."/>
            <person name="Guan P."/>
        </authorList>
    </citation>
    <scope>NUCLEOTIDE SEQUENCE [LARGE SCALE GENOMIC DNA]</scope>
    <source>
        <strain evidence="4 5">C11-1</strain>
    </source>
</reference>
<dbReference type="Pfam" id="PF13649">
    <property type="entry name" value="Methyltransf_25"/>
    <property type="match status" value="1"/>
</dbReference>
<evidence type="ECO:0000256" key="2">
    <source>
        <dbReference type="SAM" id="MobiDB-lite"/>
    </source>
</evidence>
<dbReference type="EMBL" id="CP134500">
    <property type="protein sequence ID" value="WNF25427.1"/>
    <property type="molecule type" value="Genomic_DNA"/>
</dbReference>
<evidence type="ECO:0000313" key="4">
    <source>
        <dbReference type="EMBL" id="WNF25427.1"/>
    </source>
</evidence>
<dbReference type="PANTHER" id="PTHR43861">
    <property type="entry name" value="TRANS-ACONITATE 2-METHYLTRANSFERASE-RELATED"/>
    <property type="match status" value="1"/>
</dbReference>
<dbReference type="EC" id="2.1.-.-" evidence="4"/>
<feature type="region of interest" description="Disordered" evidence="2">
    <location>
        <begin position="1"/>
        <end position="20"/>
    </location>
</feature>
<evidence type="ECO:0000256" key="1">
    <source>
        <dbReference type="ARBA" id="ARBA00022679"/>
    </source>
</evidence>
<dbReference type="CDD" id="cd02440">
    <property type="entry name" value="AdoMet_MTases"/>
    <property type="match status" value="1"/>
</dbReference>
<evidence type="ECO:0000313" key="5">
    <source>
        <dbReference type="Proteomes" id="UP001303236"/>
    </source>
</evidence>
<dbReference type="InterPro" id="IPR041698">
    <property type="entry name" value="Methyltransf_25"/>
</dbReference>
<keyword evidence="4" id="KW-0489">Methyltransferase</keyword>
<dbReference type="SUPFAM" id="SSF53335">
    <property type="entry name" value="S-adenosyl-L-methionine-dependent methyltransferases"/>
    <property type="match status" value="1"/>
</dbReference>
<dbReference type="InterPro" id="IPR029063">
    <property type="entry name" value="SAM-dependent_MTases_sf"/>
</dbReference>
<keyword evidence="1 4" id="KW-0808">Transferase</keyword>
<feature type="domain" description="Methyltransferase" evidence="3">
    <location>
        <begin position="60"/>
        <end position="155"/>
    </location>
</feature>
<accession>A0ABY9VUJ9</accession>
<dbReference type="PANTHER" id="PTHR43861:SF3">
    <property type="entry name" value="PUTATIVE (AFU_ORTHOLOGUE AFUA_2G14390)-RELATED"/>
    <property type="match status" value="1"/>
</dbReference>